<dbReference type="RefSeq" id="XP_007696314.1">
    <property type="nucleotide sequence ID" value="XM_007698124.1"/>
</dbReference>
<feature type="compositionally biased region" description="Polar residues" evidence="1">
    <location>
        <begin position="1"/>
        <end position="18"/>
    </location>
</feature>
<organism evidence="2 3">
    <name type="scientific">Cochliobolus sativus (strain ND90Pr / ATCC 201652)</name>
    <name type="common">Common root rot and spot blotch fungus</name>
    <name type="synonym">Bipolaris sorokiniana</name>
    <dbReference type="NCBI Taxonomy" id="665912"/>
    <lineage>
        <taxon>Eukaryota</taxon>
        <taxon>Fungi</taxon>
        <taxon>Dikarya</taxon>
        <taxon>Ascomycota</taxon>
        <taxon>Pezizomycotina</taxon>
        <taxon>Dothideomycetes</taxon>
        <taxon>Pleosporomycetidae</taxon>
        <taxon>Pleosporales</taxon>
        <taxon>Pleosporineae</taxon>
        <taxon>Pleosporaceae</taxon>
        <taxon>Bipolaris</taxon>
    </lineage>
</organism>
<dbReference type="OMA" id="FRRCQMK"/>
<dbReference type="GeneID" id="19135729"/>
<dbReference type="EMBL" id="KB445638">
    <property type="protein sequence ID" value="EMD68797.1"/>
    <property type="molecule type" value="Genomic_DNA"/>
</dbReference>
<dbReference type="Proteomes" id="UP000016934">
    <property type="component" value="Unassembled WGS sequence"/>
</dbReference>
<reference evidence="2 3" key="1">
    <citation type="journal article" date="2012" name="PLoS Pathog.">
        <title>Diverse lifestyles and strategies of plant pathogenesis encoded in the genomes of eighteen Dothideomycetes fungi.</title>
        <authorList>
            <person name="Ohm R.A."/>
            <person name="Feau N."/>
            <person name="Henrissat B."/>
            <person name="Schoch C.L."/>
            <person name="Horwitz B.A."/>
            <person name="Barry K.W."/>
            <person name="Condon B.J."/>
            <person name="Copeland A.C."/>
            <person name="Dhillon B."/>
            <person name="Glaser F."/>
            <person name="Hesse C.N."/>
            <person name="Kosti I."/>
            <person name="LaButti K."/>
            <person name="Lindquist E.A."/>
            <person name="Lucas S."/>
            <person name="Salamov A.A."/>
            <person name="Bradshaw R.E."/>
            <person name="Ciuffetti L."/>
            <person name="Hamelin R.C."/>
            <person name="Kema G.H.J."/>
            <person name="Lawrence C."/>
            <person name="Scott J.A."/>
            <person name="Spatafora J.W."/>
            <person name="Turgeon B.G."/>
            <person name="de Wit P.J.G.M."/>
            <person name="Zhong S."/>
            <person name="Goodwin S.B."/>
            <person name="Grigoriev I.V."/>
        </authorList>
    </citation>
    <scope>NUCLEOTIDE SEQUENCE [LARGE SCALE GENOMIC DNA]</scope>
    <source>
        <strain evidence="3">ND90Pr / ATCC 201652</strain>
    </source>
</reference>
<keyword evidence="3" id="KW-1185">Reference proteome</keyword>
<accession>M2TJB2</accession>
<dbReference type="KEGG" id="bsc:COCSADRAFT_276794"/>
<dbReference type="OrthoDB" id="3680020at2759"/>
<feature type="region of interest" description="Disordered" evidence="1">
    <location>
        <begin position="1"/>
        <end position="65"/>
    </location>
</feature>
<gene>
    <name evidence="2" type="ORF">COCSADRAFT_276794</name>
</gene>
<reference evidence="3" key="2">
    <citation type="journal article" date="2013" name="PLoS Genet.">
        <title>Comparative genome structure, secondary metabolite, and effector coding capacity across Cochliobolus pathogens.</title>
        <authorList>
            <person name="Condon B.J."/>
            <person name="Leng Y."/>
            <person name="Wu D."/>
            <person name="Bushley K.E."/>
            <person name="Ohm R.A."/>
            <person name="Otillar R."/>
            <person name="Martin J."/>
            <person name="Schackwitz W."/>
            <person name="Grimwood J."/>
            <person name="MohdZainudin N."/>
            <person name="Xue C."/>
            <person name="Wang R."/>
            <person name="Manning V.A."/>
            <person name="Dhillon B."/>
            <person name="Tu Z.J."/>
            <person name="Steffenson B.J."/>
            <person name="Salamov A."/>
            <person name="Sun H."/>
            <person name="Lowry S."/>
            <person name="LaButti K."/>
            <person name="Han J."/>
            <person name="Copeland A."/>
            <person name="Lindquist E."/>
            <person name="Barry K."/>
            <person name="Schmutz J."/>
            <person name="Baker S.E."/>
            <person name="Ciuffetti L.M."/>
            <person name="Grigoriev I.V."/>
            <person name="Zhong S."/>
            <person name="Turgeon B.G."/>
        </authorList>
    </citation>
    <scope>NUCLEOTIDE SEQUENCE [LARGE SCALE GENOMIC DNA]</scope>
    <source>
        <strain evidence="3">ND90Pr / ATCC 201652</strain>
    </source>
</reference>
<evidence type="ECO:0000313" key="2">
    <source>
        <dbReference type="EMBL" id="EMD68797.1"/>
    </source>
</evidence>
<name>M2TJB2_COCSN</name>
<evidence type="ECO:0000256" key="1">
    <source>
        <dbReference type="SAM" id="MobiDB-lite"/>
    </source>
</evidence>
<dbReference type="AlphaFoldDB" id="M2TJB2"/>
<protein>
    <submittedName>
        <fullName evidence="2">Uncharacterized protein</fullName>
    </submittedName>
</protein>
<evidence type="ECO:0000313" key="3">
    <source>
        <dbReference type="Proteomes" id="UP000016934"/>
    </source>
</evidence>
<dbReference type="HOGENOM" id="CLU_2849336_0_0_1"/>
<proteinExistence type="predicted"/>
<sequence length="65" mass="7500">MVQLSTQATIRSHNQTFRRCQMKRLEEPQSLSHYAMPSKECRDTSSHSARSIQNAGPRRKCPVLQ</sequence>